<organism evidence="8 9">
    <name type="scientific">Aquibacillus albus</name>
    <dbReference type="NCBI Taxonomy" id="1168171"/>
    <lineage>
        <taxon>Bacteria</taxon>
        <taxon>Bacillati</taxon>
        <taxon>Bacillota</taxon>
        <taxon>Bacilli</taxon>
        <taxon>Bacillales</taxon>
        <taxon>Bacillaceae</taxon>
        <taxon>Aquibacillus</taxon>
    </lineage>
</organism>
<keyword evidence="9" id="KW-1185">Reference proteome</keyword>
<sequence length="784" mass="91791">MDPNDKEWADEQKRVHMVVNEIKNKMIKLRERAGQIKDRVIDIRKNFWEDVTVNLDEPDDVIETQASIKQQAEFLSERERSHGQVSEQLKTLERLESSPYFGRIDFSEDGFDESEPIYIGISSLMDENDEDFLIYDWRAPISSLYYDYPPGRAKYETVDDEIEGEITLKRQYIIRDANIKGMFDTGLTIGDHLLQAVLGNNADTQMKSIVATIQREQNQIIRNEKSDLLIVQGVAGSGKTSAALQRVAYLLYRYRENLSSDNIILFSPNPLFNSYVATVLPELGEENMKQTTFYDYIDNELGKRFTIESPFEQMEFYLKGHGDTYEERVQSISYKASIDFKHLIDQFVMELANSGIKFRNITFRGKRLITKEQIASYFYSLDDSMNIPNRMEAVAKWLLRQLKEFELQEMEKDWVIEETELLGKDEYLDVHQQLEEENKFSEDTFDDYLREEYLLRKRVVSNKLKPLKQKIKRLFFVDIKKTYTALFRKQRLTNKNGLPSNWKSICNHTISNLDDKYLTWEDATPYLYFKKSLLGFMSNRNIQHVFIDEAQDYSPFQFAFLKKMFPSSRMTLLGDINQAIYAHALHEETLLSGKMKEKHEAITLTRSYRSTMPIVEFSKSFMPNGDLIEAFNRDGDKPVLMEVDHAEILNEKLLQQVKDYQSMGHETIAVICKTMQESQVVYHWLRTRMEAKMMDASTHTFHKGVIVIPAYLAKGIEFDTVIVYNASKTQYNKELERNLFYTACTRAMHQLCMFSLGEPSTFIEEVPRDKYAHYKVHAIQKSSR</sequence>
<protein>
    <submittedName>
        <fullName evidence="8">DNA helicase-2/ATP-dependent DNA helicase PcrA</fullName>
        <ecNumber evidence="8">3.6.4.12</ecNumber>
    </submittedName>
</protein>
<dbReference type="Gene3D" id="3.40.50.300">
    <property type="entry name" value="P-loop containing nucleotide triphosphate hydrolases"/>
    <property type="match status" value="2"/>
</dbReference>
<dbReference type="InterPro" id="IPR027785">
    <property type="entry name" value="UvrD-like_helicase_C"/>
</dbReference>
<dbReference type="Pfam" id="PF13538">
    <property type="entry name" value="UvrD_C_2"/>
    <property type="match status" value="1"/>
</dbReference>
<evidence type="ECO:0000256" key="4">
    <source>
        <dbReference type="ARBA" id="ARBA00022840"/>
    </source>
</evidence>
<dbReference type="InterPro" id="IPR000212">
    <property type="entry name" value="DNA_helicase_UvrD/REP"/>
</dbReference>
<dbReference type="GO" id="GO:0016787">
    <property type="term" value="F:hydrolase activity"/>
    <property type="evidence" value="ECO:0007669"/>
    <property type="project" value="UniProtKB-KW"/>
</dbReference>
<evidence type="ECO:0000256" key="6">
    <source>
        <dbReference type="SAM" id="Coils"/>
    </source>
</evidence>
<keyword evidence="3 5" id="KW-0347">Helicase</keyword>
<dbReference type="InterPro" id="IPR027417">
    <property type="entry name" value="P-loop_NTPase"/>
</dbReference>
<keyword evidence="6" id="KW-0175">Coiled coil</keyword>
<dbReference type="InterPro" id="IPR014016">
    <property type="entry name" value="UvrD-like_ATP-bd"/>
</dbReference>
<dbReference type="GO" id="GO:0003678">
    <property type="term" value="F:DNA helicase activity"/>
    <property type="evidence" value="ECO:0007669"/>
    <property type="project" value="UniProtKB-EC"/>
</dbReference>
<keyword evidence="2 5" id="KW-0378">Hydrolase</keyword>
<accession>A0ABS2MXN8</accession>
<evidence type="ECO:0000256" key="2">
    <source>
        <dbReference type="ARBA" id="ARBA00022801"/>
    </source>
</evidence>
<proteinExistence type="predicted"/>
<dbReference type="Proteomes" id="UP001296943">
    <property type="component" value="Unassembled WGS sequence"/>
</dbReference>
<dbReference type="RefSeq" id="WP_204498061.1">
    <property type="nucleotide sequence ID" value="NZ_JAFBDR010000004.1"/>
</dbReference>
<feature type="domain" description="UvrD-like helicase ATP-binding" evidence="7">
    <location>
        <begin position="212"/>
        <end position="611"/>
    </location>
</feature>
<dbReference type="PANTHER" id="PTHR11070">
    <property type="entry name" value="UVRD / RECB / PCRA DNA HELICASE FAMILY MEMBER"/>
    <property type="match status" value="1"/>
</dbReference>
<keyword evidence="4 5" id="KW-0067">ATP-binding</keyword>
<evidence type="ECO:0000259" key="7">
    <source>
        <dbReference type="PROSITE" id="PS51198"/>
    </source>
</evidence>
<dbReference type="PROSITE" id="PS51198">
    <property type="entry name" value="UVRD_HELICASE_ATP_BIND"/>
    <property type="match status" value="1"/>
</dbReference>
<dbReference type="NCBIfam" id="NF041464">
    <property type="entry name" value="HelD_BACSU"/>
    <property type="match status" value="1"/>
</dbReference>
<evidence type="ECO:0000256" key="3">
    <source>
        <dbReference type="ARBA" id="ARBA00022806"/>
    </source>
</evidence>
<dbReference type="SUPFAM" id="SSF52540">
    <property type="entry name" value="P-loop containing nucleoside triphosphate hydrolases"/>
    <property type="match status" value="1"/>
</dbReference>
<comment type="caution">
    <text evidence="8">The sequence shown here is derived from an EMBL/GenBank/DDBJ whole genome shotgun (WGS) entry which is preliminary data.</text>
</comment>
<evidence type="ECO:0000313" key="8">
    <source>
        <dbReference type="EMBL" id="MBM7570647.1"/>
    </source>
</evidence>
<feature type="coiled-coil region" evidence="6">
    <location>
        <begin position="424"/>
        <end position="451"/>
    </location>
</feature>
<dbReference type="EC" id="3.6.4.12" evidence="8"/>
<keyword evidence="1 5" id="KW-0547">Nucleotide-binding</keyword>
<name>A0ABS2MXN8_9BACI</name>
<evidence type="ECO:0000256" key="1">
    <source>
        <dbReference type="ARBA" id="ARBA00022741"/>
    </source>
</evidence>
<dbReference type="InterPro" id="IPR048228">
    <property type="entry name" value="HelD_bacillota"/>
</dbReference>
<dbReference type="EMBL" id="JAFBDR010000004">
    <property type="protein sequence ID" value="MBM7570647.1"/>
    <property type="molecule type" value="Genomic_DNA"/>
</dbReference>
<gene>
    <name evidence="8" type="ORF">JOC48_001125</name>
</gene>
<reference evidence="8 9" key="1">
    <citation type="submission" date="2021-01" db="EMBL/GenBank/DDBJ databases">
        <title>Genomic Encyclopedia of Type Strains, Phase IV (KMG-IV): sequencing the most valuable type-strain genomes for metagenomic binning, comparative biology and taxonomic classification.</title>
        <authorList>
            <person name="Goeker M."/>
        </authorList>
    </citation>
    <scope>NUCLEOTIDE SEQUENCE [LARGE SCALE GENOMIC DNA]</scope>
    <source>
        <strain evidence="8 9">DSM 23711</strain>
    </source>
</reference>
<feature type="binding site" evidence="5">
    <location>
        <begin position="233"/>
        <end position="240"/>
    </location>
    <ligand>
        <name>ATP</name>
        <dbReference type="ChEBI" id="CHEBI:30616"/>
    </ligand>
</feature>
<dbReference type="PANTHER" id="PTHR11070:SF17">
    <property type="entry name" value="DNA HELICASE IV"/>
    <property type="match status" value="1"/>
</dbReference>
<evidence type="ECO:0000313" key="9">
    <source>
        <dbReference type="Proteomes" id="UP001296943"/>
    </source>
</evidence>
<dbReference type="Pfam" id="PF00580">
    <property type="entry name" value="UvrD-helicase"/>
    <property type="match status" value="1"/>
</dbReference>
<evidence type="ECO:0000256" key="5">
    <source>
        <dbReference type="PROSITE-ProRule" id="PRU00560"/>
    </source>
</evidence>